<sequence length="783" mass="83390">MSVGRSLVVLVLPLVASAVLAQLELNLSSRVKAETCSEYLSSIAEASLGGNGEVCRTLVRFKKYTGYDLTNVPMEFGTVCLRLEEATNVLVMKFDIGDLGDDYGFKEVSYGVYSSPDAVPLETSKAYTRKRFGTLQTTYTVNLSLDGVAGDCCMNGVTVVYRAWVRTHLNIPFPYKMSVYPRPISFPGGECQKLEKASPGSGSVRACDMDIYCPESCLRTECPDATDLVGPITCSLVNEVVNTTCYTFGDMGTFQKGERMTSECVCTPNETPSLCVFDECGFEVDQPRCNRDYYPGDECGDQGTVKRVIGTSTDACVCERKTEIKCDTDQQSLVAGAECTSRSGAPGIAVQLPGGGYYSTIVCACTAPCEYNDDILNDPFNIKQGYAGQKCNAQVVGLDASIAGVLMEDGYGACYCEPLIRINRKCTYDSTSTSTMVPYDTFSSTSGTGIAVPVTEETCERQLIYSCQCPKGATCSYEGAMPGDSCGNGTGVVLQVPDSLGCYCSVTGPGPGNCAASECNHPDAGCTPLGAECLNPDDYGETTLLRLPSSGGGGCACSNSGFTVVTSGDVSCGSTSYVPGSCYQGVADGFDVCTRSSCEGDTCEQFKGVQEESCDNGSGMIGVDSKGNCRCFQECSNWDCSQGHCTPTTGTVARIGDKCTGTDTIGVLQPVTSGDSFNGECKCVTKECNYSYSEKLPSNSGFKRNTNANYGDVCHDKAQYGALKTSNFATIRLSSRGKGVPQRAFVSLLLRKNASRYDNAVAQACAPHILRKLLDRNVLYSVF</sequence>
<evidence type="ECO:0000313" key="3">
    <source>
        <dbReference type="Proteomes" id="UP001157974"/>
    </source>
</evidence>
<evidence type="ECO:0008006" key="4">
    <source>
        <dbReference type="Google" id="ProtNLM"/>
    </source>
</evidence>
<feature type="signal peptide" evidence="1">
    <location>
        <begin position="1"/>
        <end position="21"/>
    </location>
</feature>
<keyword evidence="1" id="KW-0732">Signal</keyword>
<proteinExistence type="predicted"/>
<organism evidence="2 3">
    <name type="scientific">Rhodosorus marinus</name>
    <dbReference type="NCBI Taxonomy" id="101924"/>
    <lineage>
        <taxon>Eukaryota</taxon>
        <taxon>Rhodophyta</taxon>
        <taxon>Stylonematophyceae</taxon>
        <taxon>Stylonematales</taxon>
        <taxon>Stylonemataceae</taxon>
        <taxon>Rhodosorus</taxon>
    </lineage>
</organism>
<comment type="caution">
    <text evidence="2">The sequence shown here is derived from an EMBL/GenBank/DDBJ whole genome shotgun (WGS) entry which is preliminary data.</text>
</comment>
<dbReference type="AlphaFoldDB" id="A0AAV8V3H8"/>
<dbReference type="EMBL" id="JAMWBK010000001">
    <property type="protein sequence ID" value="KAJ8908874.1"/>
    <property type="molecule type" value="Genomic_DNA"/>
</dbReference>
<evidence type="ECO:0000256" key="1">
    <source>
        <dbReference type="SAM" id="SignalP"/>
    </source>
</evidence>
<feature type="chain" id="PRO_5043877424" description="EGF-like domain-containing protein" evidence="1">
    <location>
        <begin position="22"/>
        <end position="783"/>
    </location>
</feature>
<evidence type="ECO:0000313" key="2">
    <source>
        <dbReference type="EMBL" id="KAJ8908874.1"/>
    </source>
</evidence>
<protein>
    <recommendedName>
        <fullName evidence="4">EGF-like domain-containing protein</fullName>
    </recommendedName>
</protein>
<reference evidence="2 3" key="1">
    <citation type="journal article" date="2023" name="Nat. Commun.">
        <title>Origin of minicircular mitochondrial genomes in red algae.</title>
        <authorList>
            <person name="Lee Y."/>
            <person name="Cho C.H."/>
            <person name="Lee Y.M."/>
            <person name="Park S.I."/>
            <person name="Yang J.H."/>
            <person name="West J.A."/>
            <person name="Bhattacharya D."/>
            <person name="Yoon H.S."/>
        </authorList>
    </citation>
    <scope>NUCLEOTIDE SEQUENCE [LARGE SCALE GENOMIC DNA]</scope>
    <source>
        <strain evidence="2 3">CCMP1338</strain>
        <tissue evidence="2">Whole cell</tissue>
    </source>
</reference>
<name>A0AAV8V3H8_9RHOD</name>
<accession>A0AAV8V3H8</accession>
<dbReference type="Proteomes" id="UP001157974">
    <property type="component" value="Unassembled WGS sequence"/>
</dbReference>
<gene>
    <name evidence="2" type="ORF">NDN08_005578</name>
</gene>
<keyword evidence="3" id="KW-1185">Reference proteome</keyword>